<reference evidence="9" key="1">
    <citation type="submission" date="2024-02" db="EMBL/GenBank/DDBJ databases">
        <authorList>
            <consortium name="ELIXIR-Norway"/>
            <consortium name="Elixir Norway"/>
        </authorList>
    </citation>
    <scope>NUCLEOTIDE SEQUENCE</scope>
</reference>
<keyword evidence="6" id="KW-0472">Membrane</keyword>
<dbReference type="Proteomes" id="UP001497512">
    <property type="component" value="Chromosome 3"/>
</dbReference>
<feature type="domain" description="DUF676" evidence="8">
    <location>
        <begin position="162"/>
        <end position="313"/>
    </location>
</feature>
<dbReference type="InterPro" id="IPR007751">
    <property type="entry name" value="DUF676_lipase-like"/>
</dbReference>
<evidence type="ECO:0000256" key="7">
    <source>
        <dbReference type="SAM" id="Coils"/>
    </source>
</evidence>
<evidence type="ECO:0000256" key="1">
    <source>
        <dbReference type="ARBA" id="ARBA00004173"/>
    </source>
</evidence>
<dbReference type="Pfam" id="PF05057">
    <property type="entry name" value="DUF676"/>
    <property type="match status" value="1"/>
</dbReference>
<protein>
    <recommendedName>
        <fullName evidence="8">DUF676 domain-containing protein</fullName>
    </recommendedName>
</protein>
<keyword evidence="5" id="KW-0496">Mitochondrion</keyword>
<evidence type="ECO:0000313" key="10">
    <source>
        <dbReference type="Proteomes" id="UP001497512"/>
    </source>
</evidence>
<evidence type="ECO:0000313" key="9">
    <source>
        <dbReference type="EMBL" id="CAK9220854.1"/>
    </source>
</evidence>
<evidence type="ECO:0000256" key="2">
    <source>
        <dbReference type="ARBA" id="ARBA00004240"/>
    </source>
</evidence>
<name>A0ABP0UGR0_9BRYO</name>
<dbReference type="EMBL" id="OZ019895">
    <property type="protein sequence ID" value="CAK9220854.1"/>
    <property type="molecule type" value="Genomic_DNA"/>
</dbReference>
<evidence type="ECO:0000259" key="8">
    <source>
        <dbReference type="Pfam" id="PF05057"/>
    </source>
</evidence>
<keyword evidence="7" id="KW-0175">Coiled coil</keyword>
<dbReference type="InterPro" id="IPR029058">
    <property type="entry name" value="AB_hydrolase_fold"/>
</dbReference>
<gene>
    <name evidence="9" type="ORF">CSSPTR1EN2_LOCUS15664</name>
</gene>
<keyword evidence="10" id="KW-1185">Reference proteome</keyword>
<accession>A0ABP0UGR0</accession>
<dbReference type="PANTHER" id="PTHR48182:SF2">
    <property type="entry name" value="PROTEIN SERAC1"/>
    <property type="match status" value="1"/>
</dbReference>
<comment type="subcellular location">
    <subcellularLocation>
        <location evidence="2">Endoplasmic reticulum</location>
    </subcellularLocation>
    <subcellularLocation>
        <location evidence="3">Membrane</location>
    </subcellularLocation>
    <subcellularLocation>
        <location evidence="1">Mitochondrion</location>
    </subcellularLocation>
</comment>
<evidence type="ECO:0000256" key="5">
    <source>
        <dbReference type="ARBA" id="ARBA00023128"/>
    </source>
</evidence>
<organism evidence="9 10">
    <name type="scientific">Sphagnum troendelagicum</name>
    <dbReference type="NCBI Taxonomy" id="128251"/>
    <lineage>
        <taxon>Eukaryota</taxon>
        <taxon>Viridiplantae</taxon>
        <taxon>Streptophyta</taxon>
        <taxon>Embryophyta</taxon>
        <taxon>Bryophyta</taxon>
        <taxon>Sphagnophytina</taxon>
        <taxon>Sphagnopsida</taxon>
        <taxon>Sphagnales</taxon>
        <taxon>Sphagnaceae</taxon>
        <taxon>Sphagnum</taxon>
    </lineage>
</organism>
<evidence type="ECO:0000256" key="6">
    <source>
        <dbReference type="ARBA" id="ARBA00023136"/>
    </source>
</evidence>
<evidence type="ECO:0000256" key="4">
    <source>
        <dbReference type="ARBA" id="ARBA00022824"/>
    </source>
</evidence>
<keyword evidence="4" id="KW-0256">Endoplasmic reticulum</keyword>
<sequence length="426" mass="48541">MFSHILSCICILIFCLFFLWILRSQILAAKFINLFLSFVDLFEFAIKSIPFALLCWAVVYFEQSRLPPTRTNMPEITSQESFEFHQLWPVAEMKQTNMPLTIIFFHGLQLLDGMESWKTTWTQRGTDVCWPQEWLPEALGREIVRAISVSYDSIASNWGRWEKVQKVETLGSNLVNELIHEGGEWWLHEDSKIVLVGHSFGGIVIKSLTVEASKHASSPCEMCKTFLKHIKGIIFYAVPHSGRLIAQYAENFDKAFPHRLAGVMRNLREFEDQMEQLSNNFDEKILKLSSDKDHAPHGIKIYSFAERLKYNEVLVVPLASVTKLAGHSMIVKANHVDICKPANKGDPGYEKLLEILEMILVPDSNYHMSTSAMKQLAGSTAATSSIESENLSGTIPQSPFHKLIHYISNKQHIVHDIIYSLSKLLD</sequence>
<evidence type="ECO:0000256" key="3">
    <source>
        <dbReference type="ARBA" id="ARBA00004370"/>
    </source>
</evidence>
<dbReference type="PANTHER" id="PTHR48182">
    <property type="entry name" value="PROTEIN SERAC1"/>
    <property type="match status" value="1"/>
</dbReference>
<proteinExistence type="predicted"/>
<dbReference type="InterPro" id="IPR052374">
    <property type="entry name" value="SERAC1"/>
</dbReference>
<dbReference type="SUPFAM" id="SSF53474">
    <property type="entry name" value="alpha/beta-Hydrolases"/>
    <property type="match status" value="1"/>
</dbReference>
<dbReference type="Gene3D" id="3.40.50.1820">
    <property type="entry name" value="alpha/beta hydrolase"/>
    <property type="match status" value="1"/>
</dbReference>
<feature type="coiled-coil region" evidence="7">
    <location>
        <begin position="260"/>
        <end position="287"/>
    </location>
</feature>